<dbReference type="SUPFAM" id="SSF53244">
    <property type="entry name" value="MurD-like peptide ligases, peptide-binding domain"/>
    <property type="match status" value="1"/>
</dbReference>
<keyword evidence="8" id="KW-1185">Reference proteome</keyword>
<dbReference type="STRING" id="2020962.A0A2N1JE95"/>
<dbReference type="InterPro" id="IPR001645">
    <property type="entry name" value="Folylpolyglutamate_synth"/>
</dbReference>
<proteinExistence type="inferred from homology"/>
<evidence type="ECO:0000256" key="6">
    <source>
        <dbReference type="ARBA" id="ARBA00022842"/>
    </source>
</evidence>
<evidence type="ECO:0000256" key="3">
    <source>
        <dbReference type="ARBA" id="ARBA00022723"/>
    </source>
</evidence>
<dbReference type="GO" id="GO:0005739">
    <property type="term" value="C:mitochondrion"/>
    <property type="evidence" value="ECO:0007669"/>
    <property type="project" value="TreeGrafter"/>
</dbReference>
<organism evidence="7 8">
    <name type="scientific">Malassezia vespertilionis</name>
    <dbReference type="NCBI Taxonomy" id="2020962"/>
    <lineage>
        <taxon>Eukaryota</taxon>
        <taxon>Fungi</taxon>
        <taxon>Dikarya</taxon>
        <taxon>Basidiomycota</taxon>
        <taxon>Ustilaginomycotina</taxon>
        <taxon>Malasseziomycetes</taxon>
        <taxon>Malasseziales</taxon>
        <taxon>Malasseziaceae</taxon>
        <taxon>Malassezia</taxon>
    </lineage>
</organism>
<gene>
    <name evidence="7" type="primary">FOL3</name>
    <name evidence="7" type="ORF">MVES_001286</name>
</gene>
<dbReference type="InterPro" id="IPR036565">
    <property type="entry name" value="Mur-like_cat_sf"/>
</dbReference>
<keyword evidence="4" id="KW-0547">Nucleotide-binding</keyword>
<keyword evidence="6" id="KW-0460">Magnesium</keyword>
<evidence type="ECO:0000256" key="5">
    <source>
        <dbReference type="ARBA" id="ARBA00022840"/>
    </source>
</evidence>
<keyword evidence="5" id="KW-0067">ATP-binding</keyword>
<keyword evidence="2" id="KW-0436">Ligase</keyword>
<dbReference type="InterPro" id="IPR036615">
    <property type="entry name" value="Mur_ligase_C_dom_sf"/>
</dbReference>
<dbReference type="GO" id="GO:0005829">
    <property type="term" value="C:cytosol"/>
    <property type="evidence" value="ECO:0007669"/>
    <property type="project" value="TreeGrafter"/>
</dbReference>
<evidence type="ECO:0000313" key="7">
    <source>
        <dbReference type="EMBL" id="PKI84869.1"/>
    </source>
</evidence>
<accession>A0A2N1JE95</accession>
<dbReference type="PANTHER" id="PTHR11136">
    <property type="entry name" value="FOLYLPOLYGLUTAMATE SYNTHASE-RELATED"/>
    <property type="match status" value="1"/>
</dbReference>
<dbReference type="GO" id="GO:0004326">
    <property type="term" value="F:tetrahydrofolylpolyglutamate synthase activity"/>
    <property type="evidence" value="ECO:0007669"/>
    <property type="project" value="InterPro"/>
</dbReference>
<dbReference type="SUPFAM" id="SSF53623">
    <property type="entry name" value="MurD-like peptide ligases, catalytic domain"/>
    <property type="match status" value="1"/>
</dbReference>
<dbReference type="Proteomes" id="UP000232875">
    <property type="component" value="Unassembled WGS sequence"/>
</dbReference>
<dbReference type="GO" id="GO:0046872">
    <property type="term" value="F:metal ion binding"/>
    <property type="evidence" value="ECO:0007669"/>
    <property type="project" value="UniProtKB-KW"/>
</dbReference>
<dbReference type="EMBL" id="KZ454988">
    <property type="protein sequence ID" value="PKI84869.1"/>
    <property type="molecule type" value="Genomic_DNA"/>
</dbReference>
<evidence type="ECO:0000256" key="4">
    <source>
        <dbReference type="ARBA" id="ARBA00022741"/>
    </source>
</evidence>
<comment type="similarity">
    <text evidence="1">Belongs to the folylpolyglutamate synthase family.</text>
</comment>
<dbReference type="UniPathway" id="UPA00850"/>
<dbReference type="AlphaFoldDB" id="A0A2N1JE95"/>
<dbReference type="PANTHER" id="PTHR11136:SF0">
    <property type="entry name" value="DIHYDROFOLATE SYNTHETASE-RELATED"/>
    <property type="match status" value="1"/>
</dbReference>
<keyword evidence="3" id="KW-0479">Metal-binding</keyword>
<reference evidence="7 8" key="1">
    <citation type="submission" date="2017-10" db="EMBL/GenBank/DDBJ databases">
        <title>A novel species of cold-tolerant Malassezia isolated from bats.</title>
        <authorList>
            <person name="Lorch J.M."/>
            <person name="Palmer J.M."/>
            <person name="Vanderwolf K.J."/>
            <person name="Schmidt K.Z."/>
            <person name="Verant M.L."/>
            <person name="Weller T.J."/>
            <person name="Blehert D.S."/>
        </authorList>
    </citation>
    <scope>NUCLEOTIDE SEQUENCE [LARGE SCALE GENOMIC DNA]</scope>
    <source>
        <strain evidence="7 8">NWHC:44797-103</strain>
    </source>
</reference>
<name>A0A2N1JE95_9BASI</name>
<dbReference type="OrthoDB" id="5212574at2759"/>
<protein>
    <submittedName>
        <fullName evidence="7">Fol3p</fullName>
    </submittedName>
</protein>
<sequence length="503" mass="53642">MDLGLARVQALLRRVGSPHTRFPVIHVAGTNGKGSTTACLDALLTHGAGLRAARYNSPHLVTARDSLRVGSGDPIDTHTWDAAVQRTRHADNVDPHDPAAPPICATPFELLTVQALLAVTMLPLASQPDVLIIEVGVGGRLDATNVFPPENVLASVICPISHDHETLLGAHLGAIAREKAGIIKEQGLCIVSDQCTHPPSTAARAAAQEIAHSLQDAVDRMHARAAVATIPWGAMEQHAAEGDTLQRLSVRVSFAQPLHATGSSVDPACAQTDTHISLASSATLGRLTGCTTALQTLWSIAHDRSPYTDAPLVSACQHVRDRIRTRLFLEGNHAHINAALAHQRWEGRAEWHWLVRNGVRVPLLLDGAHNGASARALRQYLGQCLAACRGNVHITWIMAMSRGKDASSMLDTLLAPYHGAVAAQQLAVVPFSTPVEGMPWVAPVPPSELAALALDGPWTLDGPVRAFPALADALDWAASKETQALHLVVVCGSLYLVSDYYRM</sequence>
<dbReference type="GO" id="GO:0005524">
    <property type="term" value="F:ATP binding"/>
    <property type="evidence" value="ECO:0007669"/>
    <property type="project" value="UniProtKB-KW"/>
</dbReference>
<evidence type="ECO:0000256" key="1">
    <source>
        <dbReference type="ARBA" id="ARBA00008276"/>
    </source>
</evidence>
<dbReference type="Gene3D" id="3.90.190.20">
    <property type="entry name" value="Mur ligase, C-terminal domain"/>
    <property type="match status" value="1"/>
</dbReference>
<dbReference type="NCBIfam" id="TIGR01499">
    <property type="entry name" value="folC"/>
    <property type="match status" value="1"/>
</dbReference>
<dbReference type="GO" id="GO:0008841">
    <property type="term" value="F:dihydrofolate synthase activity"/>
    <property type="evidence" value="ECO:0007669"/>
    <property type="project" value="TreeGrafter"/>
</dbReference>
<evidence type="ECO:0000313" key="8">
    <source>
        <dbReference type="Proteomes" id="UP000232875"/>
    </source>
</evidence>
<evidence type="ECO:0000256" key="2">
    <source>
        <dbReference type="ARBA" id="ARBA00022598"/>
    </source>
</evidence>
<dbReference type="Gene3D" id="3.40.1190.10">
    <property type="entry name" value="Mur-like, catalytic domain"/>
    <property type="match status" value="1"/>
</dbReference>